<dbReference type="CDD" id="cd17060">
    <property type="entry name" value="Ubl_RB1CC1"/>
    <property type="match status" value="1"/>
</dbReference>
<evidence type="ECO:0000256" key="10">
    <source>
        <dbReference type="ARBA" id="ARBA00023015"/>
    </source>
</evidence>
<dbReference type="GO" id="GO:0061709">
    <property type="term" value="P:reticulophagy"/>
    <property type="evidence" value="ECO:0007669"/>
    <property type="project" value="TreeGrafter"/>
</dbReference>
<keyword evidence="13" id="KW-0458">Lysosome</keyword>
<dbReference type="GO" id="GO:0060090">
    <property type="term" value="F:molecular adaptor activity"/>
    <property type="evidence" value="ECO:0007669"/>
    <property type="project" value="TreeGrafter"/>
</dbReference>
<evidence type="ECO:0000259" key="22">
    <source>
        <dbReference type="Pfam" id="PF10377"/>
    </source>
</evidence>
<comment type="subcellular location">
    <subcellularLocation>
        <location evidence="4">Cytoplasm</location>
        <location evidence="4">Cytosol</location>
    </subcellularLocation>
    <subcellularLocation>
        <location evidence="3">Lysosome</location>
    </subcellularLocation>
    <subcellularLocation>
        <location evidence="1">Nucleus</location>
    </subcellularLocation>
    <subcellularLocation>
        <location evidence="2">Preautophagosomal structure</location>
    </subcellularLocation>
</comment>
<feature type="region of interest" description="Disordered" evidence="20">
    <location>
        <begin position="1143"/>
        <end position="1195"/>
    </location>
</feature>
<feature type="compositionally biased region" description="Polar residues" evidence="20">
    <location>
        <begin position="611"/>
        <end position="621"/>
    </location>
</feature>
<evidence type="ECO:0000256" key="14">
    <source>
        <dbReference type="ARBA" id="ARBA00023242"/>
    </source>
</evidence>
<dbReference type="GO" id="GO:0005764">
    <property type="term" value="C:lysosome"/>
    <property type="evidence" value="ECO:0007669"/>
    <property type="project" value="UniProtKB-SubCell"/>
</dbReference>
<dbReference type="GO" id="GO:0061723">
    <property type="term" value="P:glycophagy"/>
    <property type="evidence" value="ECO:0007669"/>
    <property type="project" value="TreeGrafter"/>
</dbReference>
<dbReference type="GO" id="GO:0031090">
    <property type="term" value="C:organelle membrane"/>
    <property type="evidence" value="ECO:0007669"/>
    <property type="project" value="UniProtKB-ARBA"/>
</dbReference>
<evidence type="ECO:0000256" key="20">
    <source>
        <dbReference type="SAM" id="MobiDB-lite"/>
    </source>
</evidence>
<evidence type="ECO:0000259" key="21">
    <source>
        <dbReference type="Pfam" id="PF04108"/>
    </source>
</evidence>
<dbReference type="PANTHER" id="PTHR13222">
    <property type="entry name" value="RB1-INDUCIBLE COILED-COIL"/>
    <property type="match status" value="1"/>
</dbReference>
<name>A0A1Q3F2E8_CULTA</name>
<dbReference type="GO" id="GO:0005829">
    <property type="term" value="C:cytosol"/>
    <property type="evidence" value="ECO:0007669"/>
    <property type="project" value="UniProtKB-SubCell"/>
</dbReference>
<keyword evidence="10" id="KW-0805">Transcription regulation</keyword>
<dbReference type="GO" id="GO:1990316">
    <property type="term" value="C:Atg1/ULK1 kinase complex"/>
    <property type="evidence" value="ECO:0007669"/>
    <property type="project" value="TreeGrafter"/>
</dbReference>
<feature type="compositionally biased region" description="Acidic residues" evidence="20">
    <location>
        <begin position="1310"/>
        <end position="1324"/>
    </location>
</feature>
<keyword evidence="6" id="KW-0963">Cytoplasm</keyword>
<evidence type="ECO:0000256" key="15">
    <source>
        <dbReference type="ARBA" id="ARBA00023306"/>
    </source>
</evidence>
<dbReference type="PANTHER" id="PTHR13222:SF1">
    <property type="entry name" value="RB1-INDUCIBLE COILED-COIL PROTEIN 1"/>
    <property type="match status" value="1"/>
</dbReference>
<dbReference type="GO" id="GO:0034517">
    <property type="term" value="P:ribophagy"/>
    <property type="evidence" value="ECO:0007669"/>
    <property type="project" value="TreeGrafter"/>
</dbReference>
<dbReference type="GO" id="GO:0034727">
    <property type="term" value="P:piecemeal microautophagy of the nucleus"/>
    <property type="evidence" value="ECO:0007669"/>
    <property type="project" value="TreeGrafter"/>
</dbReference>
<feature type="compositionally biased region" description="Polar residues" evidence="20">
    <location>
        <begin position="647"/>
        <end position="656"/>
    </location>
</feature>
<evidence type="ECO:0000256" key="17">
    <source>
        <dbReference type="ARBA" id="ARBA00069790"/>
    </source>
</evidence>
<feature type="coiled-coil region" evidence="19">
    <location>
        <begin position="916"/>
        <end position="947"/>
    </location>
</feature>
<dbReference type="GO" id="GO:0005634">
    <property type="term" value="C:nucleus"/>
    <property type="evidence" value="ECO:0007669"/>
    <property type="project" value="UniProtKB-SubCell"/>
</dbReference>
<organism evidence="23">
    <name type="scientific">Culex tarsalis</name>
    <name type="common">Encephalitis mosquito</name>
    <dbReference type="NCBI Taxonomy" id="7177"/>
    <lineage>
        <taxon>Eukaryota</taxon>
        <taxon>Metazoa</taxon>
        <taxon>Ecdysozoa</taxon>
        <taxon>Arthropoda</taxon>
        <taxon>Hexapoda</taxon>
        <taxon>Insecta</taxon>
        <taxon>Pterygota</taxon>
        <taxon>Neoptera</taxon>
        <taxon>Endopterygota</taxon>
        <taxon>Diptera</taxon>
        <taxon>Nematocera</taxon>
        <taxon>Culicoidea</taxon>
        <taxon>Culicidae</taxon>
        <taxon>Culicinae</taxon>
        <taxon>Culicini</taxon>
        <taxon>Culex</taxon>
        <taxon>Culex</taxon>
    </lineage>
</organism>
<evidence type="ECO:0000256" key="19">
    <source>
        <dbReference type="SAM" id="Coils"/>
    </source>
</evidence>
<accession>A0A1Q3F2E8</accession>
<keyword evidence="5" id="KW-0813">Transport</keyword>
<dbReference type="FunFam" id="3.10.20.90:FF:000049">
    <property type="entry name" value="RB1-inducible coiled-coil protein 1 isoform X1"/>
    <property type="match status" value="1"/>
</dbReference>
<feature type="region of interest" description="Disordered" evidence="20">
    <location>
        <begin position="1392"/>
        <end position="1419"/>
    </location>
</feature>
<sequence>MLYVFHVDTGRMLTFEMSKALENVRSLKETIERHHGIPSASIVLLVSGGEVLQDTNRVCNYSAGTDTNPIYMFSKSVLDTRNQPAPWPSIETDNDLKAQVDKCLELPATYGTVVTRSLLAQQICEMAKEEAKTCETLIHEQHLQQQGWAAVVANMEDSVTEFQERVADFYRRYEEHRQRYNEHMEILSAFDNDLKQLSEIPILSTLMENAASRPFGNFDEVYADASHTANSTSSGSVKTTSNSEPASAAIATSATSATATADVEGATSSQTNEAEEKIVALVGSGSGEQQQDGSSMSDKDKAKCISLLDWISASEGQRMLKRMAEECTSGLEQFEKATVGLKQNIDKAVEASQRGDIKEIKGLEERLCDLDKVMYEARKIVSDQNELAQSFQQNQNRANTLGDTSILPDLCASHKSQLIVMLQNHKNLRDIRRRCAKCKEELGNNLFQRLRYIIHVETRVWEIDNSILFYHTCLKRLQKHLGIIEQIHMAPCMYVSAVTEVVRRRMFSSSFLRWASDLACRLMTIHNEEVMRRHEFTAQFEGHFLSTLFPGMDDMPPSYAIQAPSIFDSSLPALNKRDLQELSTFLPELTEKIQLPNIDSVIDFFSSRSVEGTNQSKSSGLQEYPPDLGTGEAPTASTIDGKGDADSASTAQQQPTKEGCESETDTEEFEKVGQSPIDRRRRSRSKPAVDTCSMATSTERVLQASAETLTEENLGTTRLEVEKLKTILRTVYQLSQSSISFLREQLSAVRTESASNRAEFRSKLEAINRAWADIQQEARNRERETIQQLTVDHELEMNDLRKSIHQKDDEMQSLRSDNSMIKASHIETVSKYESEKRELNVTVEEMKEVVRKLEQRLADVEVDRKKAIQEAVEQLEHKHKTEIESLRCRYKLMTSMDRSPSDTSLEKIEKPDMIDIASHEQLLAQAREDFNREKERAIKTAIEEERQRWESSTVTIKPQQRSMASSPGTPTGSHDIYKRILEEKERQLDELRDKESVLMRENQRYKETIQSLTDPELGSHQLNMKDQLEALEREKQQLSRELEKLQNKPSAGVAVQSCSKGDLVVIVYNSTYDQYTIVQNAPVLFFLHADSYAAFGLTELVAGQVPRIIHCMGTVVDKDYCHARKDGNRYKVSRGTRFYRVKVKPVPSSGGGSSGSLSASVSSGTSRSAGADSDKHSHKKEKSKMSRSSSTITEQGLAAAMSSVVTTTTGTSPGLLIDSFAQTEQLGSPTGKLEEDSAIKSSTSRDMIDSGVVEQNLQNLHQQRISTYKERNISVTDDEDVGYGGGAGSASASVDESEQQQQTRLRYESVCEEEQPEEVEEEVVDQQQAAQDGGNTTAAPPSLEPIPELAVDTVDAPSSSVFLSTSTGSSIAEELVATSSTAGSLHQMTTLADDVSDSADSEYRSLETRDDDDDDYCLE</sequence>
<feature type="compositionally biased region" description="Low complexity" evidence="20">
    <location>
        <begin position="1155"/>
        <end position="1171"/>
    </location>
</feature>
<evidence type="ECO:0000313" key="23">
    <source>
        <dbReference type="EMBL" id="JAV21707.1"/>
    </source>
</evidence>
<dbReference type="Pfam" id="PF04108">
    <property type="entry name" value="ATG17_like"/>
    <property type="match status" value="1"/>
</dbReference>
<evidence type="ECO:0000256" key="6">
    <source>
        <dbReference type="ARBA" id="ARBA00022490"/>
    </source>
</evidence>
<feature type="region of interest" description="Disordered" evidence="20">
    <location>
        <begin position="1226"/>
        <end position="1246"/>
    </location>
</feature>
<dbReference type="InterPro" id="IPR019460">
    <property type="entry name" value="Atg11_C"/>
</dbReference>
<feature type="region of interest" description="Disordered" evidence="20">
    <location>
        <begin position="227"/>
        <end position="273"/>
    </location>
</feature>
<evidence type="ECO:0000256" key="5">
    <source>
        <dbReference type="ARBA" id="ARBA00022448"/>
    </source>
</evidence>
<feature type="domain" description="Autophagy-related protein 11 C-terminal" evidence="22">
    <location>
        <begin position="1026"/>
        <end position="1144"/>
    </location>
</feature>
<keyword evidence="8" id="KW-0653">Protein transport</keyword>
<feature type="coiled-coil region" evidence="19">
    <location>
        <begin position="797"/>
        <end position="878"/>
    </location>
</feature>
<keyword evidence="15" id="KW-0131">Cell cycle</keyword>
<feature type="region of interest" description="Disordered" evidence="20">
    <location>
        <begin position="1276"/>
        <end position="1348"/>
    </location>
</feature>
<feature type="region of interest" description="Disordered" evidence="20">
    <location>
        <begin position="949"/>
        <end position="976"/>
    </location>
</feature>
<keyword evidence="14" id="KW-0539">Nucleus</keyword>
<evidence type="ECO:0000256" key="11">
    <source>
        <dbReference type="ARBA" id="ARBA00023054"/>
    </source>
</evidence>
<dbReference type="Pfam" id="PF10377">
    <property type="entry name" value="ATG11"/>
    <property type="match status" value="1"/>
</dbReference>
<evidence type="ECO:0000256" key="9">
    <source>
        <dbReference type="ARBA" id="ARBA00023006"/>
    </source>
</evidence>
<evidence type="ECO:0000256" key="1">
    <source>
        <dbReference type="ARBA" id="ARBA00004123"/>
    </source>
</evidence>
<keyword evidence="9" id="KW-0072">Autophagy</keyword>
<evidence type="ECO:0000256" key="8">
    <source>
        <dbReference type="ARBA" id="ARBA00022927"/>
    </source>
</evidence>
<evidence type="ECO:0000256" key="12">
    <source>
        <dbReference type="ARBA" id="ARBA00023163"/>
    </source>
</evidence>
<keyword evidence="11 19" id="KW-0175">Coiled coil</keyword>
<dbReference type="GO" id="GO:0015031">
    <property type="term" value="P:protein transport"/>
    <property type="evidence" value="ECO:0007669"/>
    <property type="project" value="UniProtKB-KW"/>
</dbReference>
<keyword evidence="23" id="KW-0238">DNA-binding</keyword>
<feature type="compositionally biased region" description="Polar residues" evidence="20">
    <location>
        <begin position="950"/>
        <end position="972"/>
    </location>
</feature>
<dbReference type="GO" id="GO:0000045">
    <property type="term" value="P:autophagosome assembly"/>
    <property type="evidence" value="ECO:0007669"/>
    <property type="project" value="InterPro"/>
</dbReference>
<feature type="domain" description="Autophagy protein ATG17-like" evidence="21">
    <location>
        <begin position="119"/>
        <end position="545"/>
    </location>
</feature>
<keyword evidence="12" id="KW-0804">Transcription</keyword>
<feature type="compositionally biased region" description="Low complexity" evidence="20">
    <location>
        <begin position="246"/>
        <end position="261"/>
    </location>
</feature>
<evidence type="ECO:0000256" key="18">
    <source>
        <dbReference type="ARBA" id="ARBA00080154"/>
    </source>
</evidence>
<dbReference type="EMBL" id="GFDL01013338">
    <property type="protein sequence ID" value="JAV21707.1"/>
    <property type="molecule type" value="Transcribed_RNA"/>
</dbReference>
<protein>
    <recommendedName>
        <fullName evidence="17">RB1-inducible coiled-coil protein 1</fullName>
    </recommendedName>
    <alternativeName>
        <fullName evidence="18">FAK family kinase-interacting protein of 200 kDa</fullName>
    </alternativeName>
</protein>
<dbReference type="GO" id="GO:0003677">
    <property type="term" value="F:DNA binding"/>
    <property type="evidence" value="ECO:0007669"/>
    <property type="project" value="UniProtKB-KW"/>
</dbReference>
<dbReference type="InterPro" id="IPR045326">
    <property type="entry name" value="ATG17-like_dom"/>
</dbReference>
<evidence type="ECO:0000256" key="16">
    <source>
        <dbReference type="ARBA" id="ARBA00053494"/>
    </source>
</evidence>
<comment type="function">
    <text evidence="16">Involved in autophagy. Regulates early events but also late events of autophagosome formation through direct interaction with Atg16L1. Required for the formation of the autophagosome-like double-membrane structure that surrounds the Salmonella-containing vacuole (SCV) during S.typhimurium infection and subsequent xenophagy. Involved in repair of DNA damage caused by ionizing radiation, which subsequently improves cell survival by decreasing apoptosis. Inhibits PTK2/FAK1 and PTK2B/PYK2 kinase activity, affecting their downstream signaling pathways. Plays a role as a modulator of TGF-beta-signaling by restricting substrate specificity of RNF111. Functions as a DNA-binding transcription factor. Is a potent regulator of the RB1 pathway through induction of RB1 expression. Plays a crucial role in muscular differentiation. Plays an indispensable role in fetal hematopoiesis and in the regulation of neuronal homeostasis.</text>
</comment>
<feature type="compositionally biased region" description="Polar residues" evidence="20">
    <location>
        <begin position="1329"/>
        <end position="1339"/>
    </location>
</feature>
<dbReference type="GO" id="GO:0008285">
    <property type="term" value="P:negative regulation of cell population proliferation"/>
    <property type="evidence" value="ECO:0007669"/>
    <property type="project" value="UniProtKB-ARBA"/>
</dbReference>
<feature type="compositionally biased region" description="Polar residues" evidence="20">
    <location>
        <begin position="227"/>
        <end position="245"/>
    </location>
</feature>
<evidence type="ECO:0000256" key="2">
    <source>
        <dbReference type="ARBA" id="ARBA00004329"/>
    </source>
</evidence>
<proteinExistence type="predicted"/>
<dbReference type="Gene3D" id="3.10.20.90">
    <property type="entry name" value="Phosphatidylinositol 3-kinase Catalytic Subunit, Chain A, domain 1"/>
    <property type="match status" value="1"/>
</dbReference>
<feature type="region of interest" description="Disordered" evidence="20">
    <location>
        <begin position="611"/>
        <end position="694"/>
    </location>
</feature>
<dbReference type="GO" id="GO:0019901">
    <property type="term" value="F:protein kinase binding"/>
    <property type="evidence" value="ECO:0007669"/>
    <property type="project" value="UniProtKB-ARBA"/>
</dbReference>
<feature type="compositionally biased region" description="Acidic residues" evidence="20">
    <location>
        <begin position="1409"/>
        <end position="1419"/>
    </location>
</feature>
<evidence type="ECO:0000256" key="3">
    <source>
        <dbReference type="ARBA" id="ARBA00004371"/>
    </source>
</evidence>
<evidence type="ECO:0000256" key="13">
    <source>
        <dbReference type="ARBA" id="ARBA00023228"/>
    </source>
</evidence>
<dbReference type="GO" id="GO:0000422">
    <property type="term" value="P:autophagy of mitochondrion"/>
    <property type="evidence" value="ECO:0007669"/>
    <property type="project" value="TreeGrafter"/>
</dbReference>
<dbReference type="InterPro" id="IPR040040">
    <property type="entry name" value="ATG11"/>
</dbReference>
<dbReference type="GO" id="GO:0034045">
    <property type="term" value="C:phagophore assembly site membrane"/>
    <property type="evidence" value="ECO:0007669"/>
    <property type="project" value="TreeGrafter"/>
</dbReference>
<evidence type="ECO:0000256" key="4">
    <source>
        <dbReference type="ARBA" id="ARBA00004514"/>
    </source>
</evidence>
<reference evidence="23" key="1">
    <citation type="submission" date="2017-01" db="EMBL/GenBank/DDBJ databases">
        <title>A deep insight into the sialotranscriptome of adult male and female Cluex tarsalis mosquitoes.</title>
        <authorList>
            <person name="Ribeiro J.M."/>
            <person name="Moreira F."/>
            <person name="Bernard K.A."/>
            <person name="Calvo E."/>
        </authorList>
    </citation>
    <scope>NUCLEOTIDE SEQUENCE</scope>
    <source>
        <strain evidence="23">Kern County</strain>
        <tissue evidence="23">Salivary glands</tissue>
    </source>
</reference>
<evidence type="ECO:0000256" key="7">
    <source>
        <dbReference type="ARBA" id="ARBA00022553"/>
    </source>
</evidence>
<keyword evidence="7" id="KW-0597">Phosphoprotein</keyword>